<keyword evidence="2" id="KW-0274">FAD</keyword>
<dbReference type="PRINTS" id="PR00420">
    <property type="entry name" value="RNGMNOXGNASE"/>
</dbReference>
<name>A0A370TQ71_9HELO</name>
<evidence type="ECO:0000313" key="7">
    <source>
        <dbReference type="Proteomes" id="UP000254866"/>
    </source>
</evidence>
<dbReference type="Pfam" id="PF01494">
    <property type="entry name" value="FAD_binding_3"/>
    <property type="match status" value="1"/>
</dbReference>
<dbReference type="InterPro" id="IPR002938">
    <property type="entry name" value="FAD-bd"/>
</dbReference>
<dbReference type="GO" id="GO:0071949">
    <property type="term" value="F:FAD binding"/>
    <property type="evidence" value="ECO:0007669"/>
    <property type="project" value="InterPro"/>
</dbReference>
<evidence type="ECO:0000259" key="5">
    <source>
        <dbReference type="Pfam" id="PF01494"/>
    </source>
</evidence>
<evidence type="ECO:0000256" key="4">
    <source>
        <dbReference type="ARBA" id="ARBA00023033"/>
    </source>
</evidence>
<dbReference type="SUPFAM" id="SSF51905">
    <property type="entry name" value="FAD/NAD(P)-binding domain"/>
    <property type="match status" value="1"/>
</dbReference>
<evidence type="ECO:0000256" key="3">
    <source>
        <dbReference type="ARBA" id="ARBA00023002"/>
    </source>
</evidence>
<evidence type="ECO:0000256" key="1">
    <source>
        <dbReference type="ARBA" id="ARBA00022630"/>
    </source>
</evidence>
<feature type="domain" description="FAD-binding" evidence="5">
    <location>
        <begin position="17"/>
        <end position="388"/>
    </location>
</feature>
<keyword evidence="1" id="KW-0285">Flavoprotein</keyword>
<keyword evidence="4" id="KW-0503">Monooxygenase</keyword>
<reference evidence="6 7" key="1">
    <citation type="journal article" date="2018" name="IMA Fungus">
        <title>IMA Genome-F 9: Draft genome sequence of Annulohypoxylon stygium, Aspergillus mulundensis, Berkeleyomyces basicola (syn. Thielaviopsis basicola), Ceratocystis smalleyi, two Cercospora beticola strains, Coleophoma cylindrospora, Fusarium fracticaudum, Phialophora cf. hyalina, and Morchella septimelata.</title>
        <authorList>
            <person name="Wingfield B.D."/>
            <person name="Bills G.F."/>
            <person name="Dong Y."/>
            <person name="Huang W."/>
            <person name="Nel W.J."/>
            <person name="Swalarsk-Parry B.S."/>
            <person name="Vaghefi N."/>
            <person name="Wilken P.M."/>
            <person name="An Z."/>
            <person name="de Beer Z.W."/>
            <person name="De Vos L."/>
            <person name="Chen L."/>
            <person name="Duong T.A."/>
            <person name="Gao Y."/>
            <person name="Hammerbacher A."/>
            <person name="Kikkert J.R."/>
            <person name="Li Y."/>
            <person name="Li H."/>
            <person name="Li K."/>
            <person name="Li Q."/>
            <person name="Liu X."/>
            <person name="Ma X."/>
            <person name="Naidoo K."/>
            <person name="Pethybridge S.J."/>
            <person name="Sun J."/>
            <person name="Steenkamp E.T."/>
            <person name="van der Nest M.A."/>
            <person name="van Wyk S."/>
            <person name="Wingfield M.J."/>
            <person name="Xiong C."/>
            <person name="Yue Q."/>
            <person name="Zhang X."/>
        </authorList>
    </citation>
    <scope>NUCLEOTIDE SEQUENCE [LARGE SCALE GENOMIC DNA]</scope>
    <source>
        <strain evidence="6 7">BP 5553</strain>
    </source>
</reference>
<dbReference type="RefSeq" id="XP_031870319.1">
    <property type="nucleotide sequence ID" value="XM_032013719.1"/>
</dbReference>
<keyword evidence="3" id="KW-0560">Oxidoreductase</keyword>
<dbReference type="AlphaFoldDB" id="A0A370TQ71"/>
<accession>A0A370TQ71</accession>
<dbReference type="Proteomes" id="UP000254866">
    <property type="component" value="Unassembled WGS sequence"/>
</dbReference>
<evidence type="ECO:0000313" key="6">
    <source>
        <dbReference type="EMBL" id="RDL37663.1"/>
    </source>
</evidence>
<sequence length="418" mass="45713">MASTNTTTAPFIAGKKIIVAGGGIGGLAFATALSKQWASVDPSITPPTIIIYERDAENAGIEREGYSMSIRSDGVSAGMQTLRKLGILDSCLATSITGIQENPGSFVLWDQNWNEIMRAKVDKKAWSGLPVPHMRIARNELRGQLLQAVPESTTVRWGTACTGAAKLSNGKISVQLSNGKLDECDLLIAADGSGSKIRGCLRPDDKLNFAGAVQVIGNAVFPDSKVPSPVDRDWGLYLNETGTGCFLSPIDEYRAVWSISYRTAEPRKTLKHPLSSDQYQGIIKEVLERSKTFKEPIPTLINATDPLTIKELNAYDKQPFAHNASNMNVVFIGDSNHAVSPFAGNGANMAMMDAWDLAEQLCKNETFDEVVIAYDALSMPRARSVIEFSHRTIGLSHATGWTLWLYSFVLRIINWWGW</sequence>
<keyword evidence="7" id="KW-1185">Reference proteome</keyword>
<dbReference type="InterPro" id="IPR036188">
    <property type="entry name" value="FAD/NAD-bd_sf"/>
</dbReference>
<proteinExistence type="predicted"/>
<dbReference type="EMBL" id="NPIC01000003">
    <property type="protein sequence ID" value="RDL37663.1"/>
    <property type="molecule type" value="Genomic_DNA"/>
</dbReference>
<dbReference type="GeneID" id="43597945"/>
<dbReference type="OrthoDB" id="655030at2759"/>
<organism evidence="6 7">
    <name type="scientific">Venustampulla echinocandica</name>
    <dbReference type="NCBI Taxonomy" id="2656787"/>
    <lineage>
        <taxon>Eukaryota</taxon>
        <taxon>Fungi</taxon>
        <taxon>Dikarya</taxon>
        <taxon>Ascomycota</taxon>
        <taxon>Pezizomycotina</taxon>
        <taxon>Leotiomycetes</taxon>
        <taxon>Helotiales</taxon>
        <taxon>Pleuroascaceae</taxon>
        <taxon>Venustampulla</taxon>
    </lineage>
</organism>
<gene>
    <name evidence="6" type="ORF">BP5553_05096</name>
</gene>
<dbReference type="STRING" id="2656787.A0A370TQ71"/>
<dbReference type="PANTHER" id="PTHR46972">
    <property type="entry name" value="MONOOXYGENASE ASQM-RELATED"/>
    <property type="match status" value="1"/>
</dbReference>
<dbReference type="PANTHER" id="PTHR46972:SF1">
    <property type="entry name" value="FAD DEPENDENT OXIDOREDUCTASE DOMAIN-CONTAINING PROTEIN"/>
    <property type="match status" value="1"/>
</dbReference>
<protein>
    <recommendedName>
        <fullName evidence="5">FAD-binding domain-containing protein</fullName>
    </recommendedName>
</protein>
<comment type="caution">
    <text evidence="6">The sequence shown here is derived from an EMBL/GenBank/DDBJ whole genome shotgun (WGS) entry which is preliminary data.</text>
</comment>
<dbReference type="GO" id="GO:0004497">
    <property type="term" value="F:monooxygenase activity"/>
    <property type="evidence" value="ECO:0007669"/>
    <property type="project" value="UniProtKB-KW"/>
</dbReference>
<dbReference type="Gene3D" id="3.50.50.60">
    <property type="entry name" value="FAD/NAD(P)-binding domain"/>
    <property type="match status" value="1"/>
</dbReference>
<evidence type="ECO:0000256" key="2">
    <source>
        <dbReference type="ARBA" id="ARBA00022827"/>
    </source>
</evidence>